<evidence type="ECO:0000313" key="2">
    <source>
        <dbReference type="EMBL" id="WAR08399.1"/>
    </source>
</evidence>
<dbReference type="EMBL" id="CP111017">
    <property type="protein sequence ID" value="WAR08399.1"/>
    <property type="molecule type" value="Genomic_DNA"/>
</dbReference>
<dbReference type="Proteomes" id="UP001164746">
    <property type="component" value="Chromosome 6"/>
</dbReference>
<sequence length="139" mass="15931">MIYQLGLLTFFATFSAAETRWTDLLHLLSSVSPKGKLEDFHFCGIPTERISTFALPFLDVSEENTQFIQLQIHRHSKSCKKKGKEICRFVFPLPPMKETMILEHFDSNPIGDAVKTSKQSYKKVLEVMKSLAKDETSQM</sequence>
<accession>A0ABY7EGW4</accession>
<name>A0ABY7EGW4_MYAAR</name>
<keyword evidence="3" id="KW-1185">Reference proteome</keyword>
<feature type="signal peptide" evidence="1">
    <location>
        <begin position="1"/>
        <end position="17"/>
    </location>
</feature>
<reference evidence="2" key="1">
    <citation type="submission" date="2022-11" db="EMBL/GenBank/DDBJ databases">
        <title>Centuries of genome instability and evolution in soft-shell clam transmissible cancer (bioRxiv).</title>
        <authorList>
            <person name="Hart S.F.M."/>
            <person name="Yonemitsu M.A."/>
            <person name="Giersch R.M."/>
            <person name="Beal B.F."/>
            <person name="Arriagada G."/>
            <person name="Davis B.W."/>
            <person name="Ostrander E.A."/>
            <person name="Goff S.P."/>
            <person name="Metzger M.J."/>
        </authorList>
    </citation>
    <scope>NUCLEOTIDE SEQUENCE</scope>
    <source>
        <strain evidence="2">MELC-2E11</strain>
        <tissue evidence="2">Siphon/mantle</tissue>
    </source>
</reference>
<evidence type="ECO:0000256" key="1">
    <source>
        <dbReference type="SAM" id="SignalP"/>
    </source>
</evidence>
<proteinExistence type="predicted"/>
<evidence type="ECO:0000313" key="3">
    <source>
        <dbReference type="Proteomes" id="UP001164746"/>
    </source>
</evidence>
<gene>
    <name evidence="2" type="ORF">MAR_018357</name>
</gene>
<keyword evidence="1" id="KW-0732">Signal</keyword>
<feature type="chain" id="PRO_5046015520" evidence="1">
    <location>
        <begin position="18"/>
        <end position="139"/>
    </location>
</feature>
<organism evidence="2 3">
    <name type="scientific">Mya arenaria</name>
    <name type="common">Soft-shell clam</name>
    <dbReference type="NCBI Taxonomy" id="6604"/>
    <lineage>
        <taxon>Eukaryota</taxon>
        <taxon>Metazoa</taxon>
        <taxon>Spiralia</taxon>
        <taxon>Lophotrochozoa</taxon>
        <taxon>Mollusca</taxon>
        <taxon>Bivalvia</taxon>
        <taxon>Autobranchia</taxon>
        <taxon>Heteroconchia</taxon>
        <taxon>Euheterodonta</taxon>
        <taxon>Imparidentia</taxon>
        <taxon>Neoheterodontei</taxon>
        <taxon>Myida</taxon>
        <taxon>Myoidea</taxon>
        <taxon>Myidae</taxon>
        <taxon>Mya</taxon>
    </lineage>
</organism>
<protein>
    <submittedName>
        <fullName evidence="2">Uncharacterized protein</fullName>
    </submittedName>
</protein>